<reference evidence="1 2" key="2">
    <citation type="journal article" date="2017" name="Front. Plant Sci.">
        <title>Gene Classification and Mining of Molecular Markers Useful in Red Clover (Trifolium pratense) Breeding.</title>
        <authorList>
            <person name="Istvanek J."/>
            <person name="Dluhosova J."/>
            <person name="Dluhos P."/>
            <person name="Patkova L."/>
            <person name="Nedelnik J."/>
            <person name="Repkova J."/>
        </authorList>
    </citation>
    <scope>NUCLEOTIDE SEQUENCE [LARGE SCALE GENOMIC DNA]</scope>
    <source>
        <strain evidence="2">cv. Tatra</strain>
        <tissue evidence="1">Young leaves</tissue>
    </source>
</reference>
<dbReference type="EMBL" id="ASHM01001971">
    <property type="protein sequence ID" value="PNY07588.1"/>
    <property type="molecule type" value="Genomic_DNA"/>
</dbReference>
<dbReference type="GO" id="GO:0016301">
    <property type="term" value="F:kinase activity"/>
    <property type="evidence" value="ECO:0007669"/>
    <property type="project" value="UniProtKB-KW"/>
</dbReference>
<name>A0A2K3NX26_TRIPR</name>
<keyword evidence="1" id="KW-0808">Transferase</keyword>
<proteinExistence type="predicted"/>
<protein>
    <submittedName>
        <fullName evidence="1">Serine/threonine-protein kinase</fullName>
    </submittedName>
</protein>
<comment type="caution">
    <text evidence="1">The sequence shown here is derived from an EMBL/GenBank/DDBJ whole genome shotgun (WGS) entry which is preliminary data.</text>
</comment>
<dbReference type="AlphaFoldDB" id="A0A2K3NX26"/>
<sequence>MIGFGISLLEIISGRKAIDVSYSPPSAVDWDIPLIKGKFAVYDPRIPPPKDPVVRKQLTLIEAKCVSWTSDLTEKQPRRVYSDLGFSSNLMDLMATTEEAEFIRDADGVVQTSSKSVEQVSSSKFKAGCVKATFFVHSISANNLD</sequence>
<dbReference type="Proteomes" id="UP000236291">
    <property type="component" value="Unassembled WGS sequence"/>
</dbReference>
<accession>A0A2K3NX26</accession>
<evidence type="ECO:0000313" key="1">
    <source>
        <dbReference type="EMBL" id="PNY07588.1"/>
    </source>
</evidence>
<dbReference type="STRING" id="57577.A0A2K3NX26"/>
<keyword evidence="1" id="KW-0418">Kinase</keyword>
<gene>
    <name evidence="1" type="ORF">L195_g004089</name>
</gene>
<reference evidence="1 2" key="1">
    <citation type="journal article" date="2014" name="Am. J. Bot.">
        <title>Genome assembly and annotation for red clover (Trifolium pratense; Fabaceae).</title>
        <authorList>
            <person name="Istvanek J."/>
            <person name="Jaros M."/>
            <person name="Krenek A."/>
            <person name="Repkova J."/>
        </authorList>
    </citation>
    <scope>NUCLEOTIDE SEQUENCE [LARGE SCALE GENOMIC DNA]</scope>
    <source>
        <strain evidence="2">cv. Tatra</strain>
        <tissue evidence="1">Young leaves</tissue>
    </source>
</reference>
<organism evidence="1 2">
    <name type="scientific">Trifolium pratense</name>
    <name type="common">Red clover</name>
    <dbReference type="NCBI Taxonomy" id="57577"/>
    <lineage>
        <taxon>Eukaryota</taxon>
        <taxon>Viridiplantae</taxon>
        <taxon>Streptophyta</taxon>
        <taxon>Embryophyta</taxon>
        <taxon>Tracheophyta</taxon>
        <taxon>Spermatophyta</taxon>
        <taxon>Magnoliopsida</taxon>
        <taxon>eudicotyledons</taxon>
        <taxon>Gunneridae</taxon>
        <taxon>Pentapetalae</taxon>
        <taxon>rosids</taxon>
        <taxon>fabids</taxon>
        <taxon>Fabales</taxon>
        <taxon>Fabaceae</taxon>
        <taxon>Papilionoideae</taxon>
        <taxon>50 kb inversion clade</taxon>
        <taxon>NPAAA clade</taxon>
        <taxon>Hologalegina</taxon>
        <taxon>IRL clade</taxon>
        <taxon>Trifolieae</taxon>
        <taxon>Trifolium</taxon>
    </lineage>
</organism>
<evidence type="ECO:0000313" key="2">
    <source>
        <dbReference type="Proteomes" id="UP000236291"/>
    </source>
</evidence>